<sequence>MAKAYSYLRFSTPEQLKGDSLRRQTQLAKDYTLRHNLELDESLTFDDLGISAYRGKNKDTGGLALFLEAIEAGIVKSGDYLLVESLDRLSREKPRKALRVLEEIIEAGVAVVTLIDGKQYTEEVMDDDAFGLLGSLLIMSRAHEESKTKARRLSEAWKGKRITALEKPLTAMIPQWMVLNKKTSTIELIPERAEVVKRIFSEYGKGKGKHIIARDLNTDNIPVFGRGKQWHSSYVFKILTNRACIGEFTPHHNQYIEGKIVRVPLDSIDNYYPAVVDEDTFQVAQGIKQSRTRENKPVGGKPSIHNLLSHLAKCPLCGSTMTRVNKGNKWQYYLCTKAKTGNGCTYKTVNFEKVNDSVINSVADLAENKPSFNTNETEIREKINQCEIEIGVGQESIENLLDIAQKGGSPSVLTRINEVESSIEDAKKELDRLISTLQSMDNTLLDKRLGDLIEASNEDPIDTQRFNAVLLSLFSKVVINYDNLELDYYWKDTDHVISVPYDYLWPEAE</sequence>
<name>A0A4R3Y3U4_9PROT</name>
<dbReference type="GO" id="GO:0000150">
    <property type="term" value="F:DNA strand exchange activity"/>
    <property type="evidence" value="ECO:0007669"/>
    <property type="project" value="InterPro"/>
</dbReference>
<evidence type="ECO:0000256" key="1">
    <source>
        <dbReference type="ARBA" id="ARBA00022908"/>
    </source>
</evidence>
<organism evidence="8 9">
    <name type="scientific">Sulfurirhabdus autotrophica</name>
    <dbReference type="NCBI Taxonomy" id="1706046"/>
    <lineage>
        <taxon>Bacteria</taxon>
        <taxon>Pseudomonadati</taxon>
        <taxon>Pseudomonadota</taxon>
        <taxon>Betaproteobacteria</taxon>
        <taxon>Nitrosomonadales</taxon>
        <taxon>Sulfuricellaceae</taxon>
        <taxon>Sulfurirhabdus</taxon>
    </lineage>
</organism>
<dbReference type="PANTHER" id="PTHR30461:SF2">
    <property type="entry name" value="SERINE RECOMBINASE PINE-RELATED"/>
    <property type="match status" value="1"/>
</dbReference>
<protein>
    <submittedName>
        <fullName evidence="8">DNA invertase Pin-like site-specific DNA recombinase</fullName>
    </submittedName>
</protein>
<reference evidence="8 9" key="1">
    <citation type="submission" date="2019-03" db="EMBL/GenBank/DDBJ databases">
        <title>Genomic Encyclopedia of Type Strains, Phase IV (KMG-IV): sequencing the most valuable type-strain genomes for metagenomic binning, comparative biology and taxonomic classification.</title>
        <authorList>
            <person name="Goeker M."/>
        </authorList>
    </citation>
    <scope>NUCLEOTIDE SEQUENCE [LARGE SCALE GENOMIC DNA]</scope>
    <source>
        <strain evidence="8 9">DSM 100309</strain>
    </source>
</reference>
<dbReference type="AlphaFoldDB" id="A0A4R3Y3U4"/>
<dbReference type="OrthoDB" id="9791494at2"/>
<accession>A0A4R3Y3U4</accession>
<dbReference type="PANTHER" id="PTHR30461">
    <property type="entry name" value="DNA-INVERTASE FROM LAMBDOID PROPHAGE"/>
    <property type="match status" value="1"/>
</dbReference>
<comment type="caution">
    <text evidence="8">The sequence shown here is derived from an EMBL/GenBank/DDBJ whole genome shotgun (WGS) entry which is preliminary data.</text>
</comment>
<dbReference type="InterPro" id="IPR025827">
    <property type="entry name" value="Zn_ribbon_recom_dom"/>
</dbReference>
<dbReference type="EMBL" id="SMCO01000007">
    <property type="protein sequence ID" value="TCV86327.1"/>
    <property type="molecule type" value="Genomic_DNA"/>
</dbReference>
<evidence type="ECO:0000256" key="2">
    <source>
        <dbReference type="ARBA" id="ARBA00023125"/>
    </source>
</evidence>
<dbReference type="SUPFAM" id="SSF53041">
    <property type="entry name" value="Resolvase-like"/>
    <property type="match status" value="1"/>
</dbReference>
<feature type="domain" description="Resolvase/invertase-type recombinase catalytic" evidence="6">
    <location>
        <begin position="3"/>
        <end position="159"/>
    </location>
</feature>
<keyword evidence="2" id="KW-0238">DNA-binding</keyword>
<dbReference type="Pfam" id="PF13408">
    <property type="entry name" value="Zn_ribbon_recom"/>
    <property type="match status" value="1"/>
</dbReference>
<dbReference type="PROSITE" id="PS00398">
    <property type="entry name" value="RECOMBINASES_2"/>
    <property type="match status" value="1"/>
</dbReference>
<dbReference type="InterPro" id="IPR006119">
    <property type="entry name" value="Resolv_N"/>
</dbReference>
<dbReference type="Gene3D" id="3.90.1750.20">
    <property type="entry name" value="Putative Large Serine Recombinase, Chain B, Domain 2"/>
    <property type="match status" value="1"/>
</dbReference>
<evidence type="ECO:0000256" key="3">
    <source>
        <dbReference type="ARBA" id="ARBA00023172"/>
    </source>
</evidence>
<proteinExistence type="predicted"/>
<evidence type="ECO:0000259" key="6">
    <source>
        <dbReference type="PROSITE" id="PS51736"/>
    </source>
</evidence>
<dbReference type="PROSITE" id="PS51737">
    <property type="entry name" value="RECOMBINASE_DNA_BIND"/>
    <property type="match status" value="1"/>
</dbReference>
<evidence type="ECO:0000313" key="9">
    <source>
        <dbReference type="Proteomes" id="UP000295367"/>
    </source>
</evidence>
<dbReference type="InterPro" id="IPR006118">
    <property type="entry name" value="Recombinase_CS"/>
</dbReference>
<keyword evidence="5" id="KW-0175">Coiled coil</keyword>
<dbReference type="InterPro" id="IPR050639">
    <property type="entry name" value="SSR_resolvase"/>
</dbReference>
<dbReference type="InterPro" id="IPR036162">
    <property type="entry name" value="Resolvase-like_N_sf"/>
</dbReference>
<dbReference type="GO" id="GO:0003677">
    <property type="term" value="F:DNA binding"/>
    <property type="evidence" value="ECO:0007669"/>
    <property type="project" value="UniProtKB-KW"/>
</dbReference>
<dbReference type="SMART" id="SM00857">
    <property type="entry name" value="Resolvase"/>
    <property type="match status" value="1"/>
</dbReference>
<feature type="active site" description="O-(5'-phospho-DNA)-serine intermediate" evidence="4">
    <location>
        <position position="11"/>
    </location>
</feature>
<dbReference type="InterPro" id="IPR038109">
    <property type="entry name" value="DNA_bind_recomb_sf"/>
</dbReference>
<feature type="coiled-coil region" evidence="5">
    <location>
        <begin position="416"/>
        <end position="443"/>
    </location>
</feature>
<keyword evidence="3" id="KW-0233">DNA recombination</keyword>
<dbReference type="Pfam" id="PF07508">
    <property type="entry name" value="Recombinase"/>
    <property type="match status" value="1"/>
</dbReference>
<evidence type="ECO:0000313" key="8">
    <source>
        <dbReference type="EMBL" id="TCV86327.1"/>
    </source>
</evidence>
<dbReference type="InterPro" id="IPR011109">
    <property type="entry name" value="DNA_bind_recombinase_dom"/>
</dbReference>
<dbReference type="CDD" id="cd00338">
    <property type="entry name" value="Ser_Recombinase"/>
    <property type="match status" value="1"/>
</dbReference>
<dbReference type="RefSeq" id="WP_124945161.1">
    <property type="nucleotide sequence ID" value="NZ_BHVT01000009.1"/>
</dbReference>
<dbReference type="Pfam" id="PF00239">
    <property type="entry name" value="Resolvase"/>
    <property type="match status" value="1"/>
</dbReference>
<gene>
    <name evidence="8" type="ORF">EDC63_10714</name>
</gene>
<evidence type="ECO:0000256" key="5">
    <source>
        <dbReference type="SAM" id="Coils"/>
    </source>
</evidence>
<evidence type="ECO:0000256" key="4">
    <source>
        <dbReference type="PIRSR" id="PIRSR606118-50"/>
    </source>
</evidence>
<dbReference type="Proteomes" id="UP000295367">
    <property type="component" value="Unassembled WGS sequence"/>
</dbReference>
<dbReference type="PROSITE" id="PS51736">
    <property type="entry name" value="RECOMBINASES_3"/>
    <property type="match status" value="1"/>
</dbReference>
<dbReference type="GO" id="GO:0015074">
    <property type="term" value="P:DNA integration"/>
    <property type="evidence" value="ECO:0007669"/>
    <property type="project" value="UniProtKB-KW"/>
</dbReference>
<evidence type="ECO:0000259" key="7">
    <source>
        <dbReference type="PROSITE" id="PS51737"/>
    </source>
</evidence>
<keyword evidence="1" id="KW-0229">DNA integration</keyword>
<keyword evidence="9" id="KW-1185">Reference proteome</keyword>
<dbReference type="Gene3D" id="3.40.50.1390">
    <property type="entry name" value="Resolvase, N-terminal catalytic domain"/>
    <property type="match status" value="1"/>
</dbReference>
<feature type="domain" description="Recombinase" evidence="7">
    <location>
        <begin position="174"/>
        <end position="294"/>
    </location>
</feature>